<dbReference type="Pfam" id="PF00815">
    <property type="entry name" value="Histidinol_dh"/>
    <property type="match status" value="1"/>
</dbReference>
<dbReference type="GO" id="GO:0005829">
    <property type="term" value="C:cytosol"/>
    <property type="evidence" value="ECO:0007669"/>
    <property type="project" value="TreeGrafter"/>
</dbReference>
<keyword evidence="8" id="KW-0368">Histidine biosynthesis</keyword>
<comment type="function">
    <text evidence="1 8">Catalyzes the sequential NAD-dependent oxidations of L-histidinol to L-histidinaldehyde and then to L-histidine.</text>
</comment>
<dbReference type="Gene3D" id="3.40.50.1980">
    <property type="entry name" value="Nitrogenase molybdenum iron protein domain"/>
    <property type="match status" value="2"/>
</dbReference>
<feature type="active site" description="Proton acceptor" evidence="8 10">
    <location>
        <position position="325"/>
    </location>
</feature>
<keyword evidence="4 8" id="KW-0479">Metal-binding</keyword>
<feature type="binding site" evidence="8 11">
    <location>
        <position position="189"/>
    </location>
    <ligand>
        <name>NAD(+)</name>
        <dbReference type="ChEBI" id="CHEBI:57540"/>
    </ligand>
</feature>
<dbReference type="SUPFAM" id="SSF53720">
    <property type="entry name" value="ALDH-like"/>
    <property type="match status" value="1"/>
</dbReference>
<feature type="binding site" evidence="8 12">
    <location>
        <position position="359"/>
    </location>
    <ligand>
        <name>substrate</name>
    </ligand>
</feature>
<dbReference type="CDD" id="cd06572">
    <property type="entry name" value="Histidinol_dh"/>
    <property type="match status" value="1"/>
</dbReference>
<evidence type="ECO:0000256" key="10">
    <source>
        <dbReference type="PIRSR" id="PIRSR000099-1"/>
    </source>
</evidence>
<feature type="binding site" evidence="8 12">
    <location>
        <position position="235"/>
    </location>
    <ligand>
        <name>substrate</name>
    </ligand>
</feature>
<dbReference type="PRINTS" id="PR00083">
    <property type="entry name" value="HOLDHDRGNASE"/>
</dbReference>
<dbReference type="FunFam" id="3.40.50.1980:FF:000026">
    <property type="entry name" value="Histidinol dehydrogenase"/>
    <property type="match status" value="1"/>
</dbReference>
<evidence type="ECO:0000256" key="7">
    <source>
        <dbReference type="ARBA" id="ARBA00049489"/>
    </source>
</evidence>
<dbReference type="InterPro" id="IPR016161">
    <property type="entry name" value="Ald_DH/histidinol_DH"/>
</dbReference>
<dbReference type="PANTHER" id="PTHR21256">
    <property type="entry name" value="HISTIDINOL DEHYDROGENASE HDH"/>
    <property type="match status" value="1"/>
</dbReference>
<evidence type="ECO:0000313" key="17">
    <source>
        <dbReference type="Proteomes" id="UP000294567"/>
    </source>
</evidence>
<feature type="binding site" evidence="8 13">
    <location>
        <position position="359"/>
    </location>
    <ligand>
        <name>Zn(2+)</name>
        <dbReference type="ChEBI" id="CHEBI:29105"/>
    </ligand>
</feature>
<dbReference type="OrthoDB" id="9805269at2"/>
<evidence type="ECO:0000256" key="5">
    <source>
        <dbReference type="ARBA" id="ARBA00022833"/>
    </source>
</evidence>
<proteinExistence type="inferred from homology"/>
<dbReference type="GO" id="GO:0051287">
    <property type="term" value="F:NAD binding"/>
    <property type="evidence" value="ECO:0007669"/>
    <property type="project" value="InterPro"/>
</dbReference>
<dbReference type="Proteomes" id="UP000294567">
    <property type="component" value="Unassembled WGS sequence"/>
</dbReference>
<dbReference type="HAMAP" id="MF_01024">
    <property type="entry name" value="HisD"/>
    <property type="match status" value="1"/>
</dbReference>
<feature type="binding site" evidence="8 12">
    <location>
        <position position="413"/>
    </location>
    <ligand>
        <name>substrate</name>
    </ligand>
</feature>
<feature type="binding site" evidence="8 13">
    <location>
        <position position="257"/>
    </location>
    <ligand>
        <name>Zn(2+)</name>
        <dbReference type="ChEBI" id="CHEBI:29105"/>
    </ligand>
</feature>
<evidence type="ECO:0000256" key="14">
    <source>
        <dbReference type="RuleBase" id="RU004175"/>
    </source>
</evidence>
<dbReference type="EMBL" id="SMAE01000007">
    <property type="protein sequence ID" value="TCS88654.1"/>
    <property type="molecule type" value="Genomic_DNA"/>
</dbReference>
<dbReference type="GO" id="GO:0000105">
    <property type="term" value="P:L-histidine biosynthetic process"/>
    <property type="evidence" value="ECO:0007669"/>
    <property type="project" value="UniProtKB-UniRule"/>
</dbReference>
<feature type="binding site" evidence="8 12">
    <location>
        <position position="257"/>
    </location>
    <ligand>
        <name>substrate</name>
    </ligand>
</feature>
<comment type="cofactor">
    <cofactor evidence="8 13">
        <name>Zn(2+)</name>
        <dbReference type="ChEBI" id="CHEBI:29105"/>
    </cofactor>
    <text evidence="8 13">Binds 1 zinc ion per subunit.</text>
</comment>
<comment type="caution">
    <text evidence="16">The sequence shown here is derived from an EMBL/GenBank/DDBJ whole genome shotgun (WGS) entry which is preliminary data.</text>
</comment>
<dbReference type="EC" id="1.1.1.23" evidence="3 8"/>
<dbReference type="AlphaFoldDB" id="A0A4R3KUU7"/>
<evidence type="ECO:0000256" key="13">
    <source>
        <dbReference type="PIRSR" id="PIRSR000099-4"/>
    </source>
</evidence>
<evidence type="ECO:0000256" key="3">
    <source>
        <dbReference type="ARBA" id="ARBA00012965"/>
    </source>
</evidence>
<dbReference type="RefSeq" id="WP_132027634.1">
    <property type="nucleotide sequence ID" value="NZ_CP068564.1"/>
</dbReference>
<feature type="binding site" evidence="8 13">
    <location>
        <position position="418"/>
    </location>
    <ligand>
        <name>Zn(2+)</name>
        <dbReference type="ChEBI" id="CHEBI:29105"/>
    </ligand>
</feature>
<sequence length="429" mass="48270">MIKVIKNKNSEDKKFIEKLLKRNQLEIEKINNQVKDILYQVKTYKDEALKKYTKEFDGVWIEDFLVSKYEMEEAMNNINTQLKEDLINIKENIEIYHKKQLKKSYFIEKENTILGQIIKPIEKVGVYVPGGKAAYPSTVLMNVVPAKIAGVKEIIMITPPDKDGNIKDSILAAAHISGVDKIYKVGGAQGIGALAFGTESIPKVDKITGPGNIYVTIAKKQLFGYVGIDMLAGPSEILIIADKWANPKYIAADLISQAEHDERAAAILVTSWEPIVKEVLYQIELQIKHNDRKEVIKKALKNYSAIIITDSLEESIEIANEIAPEHLEILTENPFDIYKNIKNAGAIFLGEYSPEPLGDYFAGTNHILPTSSTSRFSSPLSVDDFIKKTSLIYYDKEALMKSKDCIIRMAKEEGLPGHANSIKIRFEEM</sequence>
<feature type="binding site" evidence="8 11">
    <location>
        <position position="212"/>
    </location>
    <ligand>
        <name>NAD(+)</name>
        <dbReference type="ChEBI" id="CHEBI:57540"/>
    </ligand>
</feature>
<dbReference type="InterPro" id="IPR001692">
    <property type="entry name" value="Histidinol_DH_CS"/>
</dbReference>
<protein>
    <recommendedName>
        <fullName evidence="3 8">Histidinol dehydrogenase</fullName>
        <shortName evidence="8">HDH</shortName>
        <ecNumber evidence="3 8">1.1.1.23</ecNumber>
    </recommendedName>
</protein>
<keyword evidence="8" id="KW-0028">Amino-acid biosynthesis</keyword>
<feature type="binding site" evidence="8 13">
    <location>
        <position position="260"/>
    </location>
    <ligand>
        <name>Zn(2+)</name>
        <dbReference type="ChEBI" id="CHEBI:29105"/>
    </ligand>
</feature>
<evidence type="ECO:0000313" key="16">
    <source>
        <dbReference type="EMBL" id="TCS88654.1"/>
    </source>
</evidence>
<evidence type="ECO:0000256" key="15">
    <source>
        <dbReference type="SAM" id="Coils"/>
    </source>
</evidence>
<evidence type="ECO:0000256" key="4">
    <source>
        <dbReference type="ARBA" id="ARBA00022723"/>
    </source>
</evidence>
<dbReference type="NCBIfam" id="TIGR00069">
    <property type="entry name" value="hisD"/>
    <property type="match status" value="1"/>
</dbReference>
<name>A0A4R3KUU7_9FIRM</name>
<keyword evidence="17" id="KW-1185">Reference proteome</keyword>
<dbReference type="InterPro" id="IPR012131">
    <property type="entry name" value="Hstdl_DH"/>
</dbReference>
<keyword evidence="8 11" id="KW-0520">NAD</keyword>
<evidence type="ECO:0000256" key="8">
    <source>
        <dbReference type="HAMAP-Rule" id="MF_01024"/>
    </source>
</evidence>
<keyword evidence="15" id="KW-0175">Coiled coil</keyword>
<dbReference type="Gene3D" id="1.20.5.1300">
    <property type="match status" value="1"/>
</dbReference>
<evidence type="ECO:0000256" key="1">
    <source>
        <dbReference type="ARBA" id="ARBA00003850"/>
    </source>
</evidence>
<dbReference type="PIRSF" id="PIRSF000099">
    <property type="entry name" value="Histidinol_dh"/>
    <property type="match status" value="1"/>
</dbReference>
<dbReference type="FunFam" id="3.40.50.1980:FF:000001">
    <property type="entry name" value="Histidinol dehydrogenase"/>
    <property type="match status" value="1"/>
</dbReference>
<dbReference type="UniPathway" id="UPA00031">
    <property type="reaction ID" value="UER00014"/>
</dbReference>
<evidence type="ECO:0000256" key="11">
    <source>
        <dbReference type="PIRSR" id="PIRSR000099-2"/>
    </source>
</evidence>
<comment type="similarity">
    <text evidence="2 8 9 14">Belongs to the histidinol dehydrogenase family.</text>
</comment>
<keyword evidence="6 8" id="KW-0560">Oxidoreductase</keyword>
<dbReference type="PROSITE" id="PS00611">
    <property type="entry name" value="HISOL_DEHYDROGENASE"/>
    <property type="match status" value="1"/>
</dbReference>
<feature type="binding site" evidence="8 12">
    <location>
        <position position="418"/>
    </location>
    <ligand>
        <name>substrate</name>
    </ligand>
</feature>
<organism evidence="16 17">
    <name type="scientific">Keratinibaculum paraultunense</name>
    <dbReference type="NCBI Taxonomy" id="1278232"/>
    <lineage>
        <taxon>Bacteria</taxon>
        <taxon>Bacillati</taxon>
        <taxon>Bacillota</taxon>
        <taxon>Tissierellia</taxon>
        <taxon>Tissierellales</taxon>
        <taxon>Tepidimicrobiaceae</taxon>
        <taxon>Keratinibaculum</taxon>
    </lineage>
</organism>
<evidence type="ECO:0000256" key="12">
    <source>
        <dbReference type="PIRSR" id="PIRSR000099-3"/>
    </source>
</evidence>
<evidence type="ECO:0000256" key="9">
    <source>
        <dbReference type="PIRNR" id="PIRNR000099"/>
    </source>
</evidence>
<reference evidence="16 17" key="1">
    <citation type="submission" date="2019-03" db="EMBL/GenBank/DDBJ databases">
        <title>Genomic Encyclopedia of Type Strains, Phase IV (KMG-IV): sequencing the most valuable type-strain genomes for metagenomic binning, comparative biology and taxonomic classification.</title>
        <authorList>
            <person name="Goeker M."/>
        </authorList>
    </citation>
    <scope>NUCLEOTIDE SEQUENCE [LARGE SCALE GENOMIC DNA]</scope>
    <source>
        <strain evidence="16 17">DSM 26752</strain>
    </source>
</reference>
<comment type="catalytic activity">
    <reaction evidence="7 8">
        <text>L-histidinol + 2 NAD(+) + H2O = L-histidine + 2 NADH + 3 H(+)</text>
        <dbReference type="Rhea" id="RHEA:20641"/>
        <dbReference type="ChEBI" id="CHEBI:15377"/>
        <dbReference type="ChEBI" id="CHEBI:15378"/>
        <dbReference type="ChEBI" id="CHEBI:57540"/>
        <dbReference type="ChEBI" id="CHEBI:57595"/>
        <dbReference type="ChEBI" id="CHEBI:57699"/>
        <dbReference type="ChEBI" id="CHEBI:57945"/>
        <dbReference type="EC" id="1.1.1.23"/>
    </reaction>
</comment>
<feature type="binding site" evidence="8 12">
    <location>
        <position position="326"/>
    </location>
    <ligand>
        <name>substrate</name>
    </ligand>
</feature>
<comment type="pathway">
    <text evidence="8">Amino-acid biosynthesis; L-histidine biosynthesis; L-histidine from 5-phospho-alpha-D-ribose 1-diphosphate: step 9/9.</text>
</comment>
<feature type="active site" description="Proton acceptor" evidence="8 10">
    <location>
        <position position="326"/>
    </location>
</feature>
<feature type="binding site" evidence="8 11">
    <location>
        <position position="127"/>
    </location>
    <ligand>
        <name>NAD(+)</name>
        <dbReference type="ChEBI" id="CHEBI:57540"/>
    </ligand>
</feature>
<evidence type="ECO:0000256" key="6">
    <source>
        <dbReference type="ARBA" id="ARBA00023002"/>
    </source>
</evidence>
<evidence type="ECO:0000256" key="2">
    <source>
        <dbReference type="ARBA" id="ARBA00010178"/>
    </source>
</evidence>
<feature type="binding site" evidence="8 12">
    <location>
        <position position="260"/>
    </location>
    <ligand>
        <name>substrate</name>
    </ligand>
</feature>
<dbReference type="GO" id="GO:0004399">
    <property type="term" value="F:histidinol dehydrogenase activity"/>
    <property type="evidence" value="ECO:0007669"/>
    <property type="project" value="UniProtKB-UniRule"/>
</dbReference>
<dbReference type="PANTHER" id="PTHR21256:SF2">
    <property type="entry name" value="HISTIDINE BIOSYNTHESIS TRIFUNCTIONAL PROTEIN"/>
    <property type="match status" value="1"/>
</dbReference>
<feature type="coiled-coil region" evidence="15">
    <location>
        <begin position="13"/>
        <end position="47"/>
    </location>
</feature>
<accession>A0A4R3KUU7</accession>
<dbReference type="GO" id="GO:0008270">
    <property type="term" value="F:zinc ion binding"/>
    <property type="evidence" value="ECO:0007669"/>
    <property type="project" value="UniProtKB-UniRule"/>
</dbReference>
<keyword evidence="5 8" id="KW-0862">Zinc</keyword>
<gene>
    <name evidence="8" type="primary">hisD</name>
    <name evidence="16" type="ORF">EDD65_1074</name>
</gene>
<dbReference type="InterPro" id="IPR022695">
    <property type="entry name" value="Histidinol_DH_monofunct"/>
</dbReference>